<dbReference type="EMBL" id="JABWDY010026639">
    <property type="protein sequence ID" value="KAF5188536.1"/>
    <property type="molecule type" value="Genomic_DNA"/>
</dbReference>
<dbReference type="InterPro" id="IPR000209">
    <property type="entry name" value="Peptidase_S8/S53_dom"/>
</dbReference>
<gene>
    <name evidence="7" type="ORF">FRX31_021877</name>
</gene>
<evidence type="ECO:0000313" key="8">
    <source>
        <dbReference type="Proteomes" id="UP000554482"/>
    </source>
</evidence>
<evidence type="ECO:0000256" key="2">
    <source>
        <dbReference type="ARBA" id="ARBA00022670"/>
    </source>
</evidence>
<dbReference type="SUPFAM" id="SSF52743">
    <property type="entry name" value="Subtilisin-like"/>
    <property type="match status" value="1"/>
</dbReference>
<dbReference type="InterPro" id="IPR050131">
    <property type="entry name" value="Peptidase_S8_subtilisin-like"/>
</dbReference>
<dbReference type="Pfam" id="PF00082">
    <property type="entry name" value="Peptidase_S8"/>
    <property type="match status" value="1"/>
</dbReference>
<reference evidence="7 8" key="1">
    <citation type="submission" date="2020-06" db="EMBL/GenBank/DDBJ databases">
        <title>Transcriptomic and genomic resources for Thalictrum thalictroides and T. hernandezii: Facilitating candidate gene discovery in an emerging model plant lineage.</title>
        <authorList>
            <person name="Arias T."/>
            <person name="Riano-Pachon D.M."/>
            <person name="Di Stilio V.S."/>
        </authorList>
    </citation>
    <scope>NUCLEOTIDE SEQUENCE [LARGE SCALE GENOMIC DNA]</scope>
    <source>
        <strain evidence="8">cv. WT478/WT964</strain>
        <tissue evidence="7">Leaves</tissue>
    </source>
</reference>
<accession>A0A7J6VTX4</accession>
<comment type="caution">
    <text evidence="4">Lacks conserved residue(s) required for the propagation of feature annotation.</text>
</comment>
<dbReference type="GO" id="GO:0008240">
    <property type="term" value="F:tripeptidyl-peptidase activity"/>
    <property type="evidence" value="ECO:0007669"/>
    <property type="project" value="TreeGrafter"/>
</dbReference>
<comment type="caution">
    <text evidence="7">The sequence shown here is derived from an EMBL/GenBank/DDBJ whole genome shotgun (WGS) entry which is preliminary data.</text>
</comment>
<organism evidence="7 8">
    <name type="scientific">Thalictrum thalictroides</name>
    <name type="common">Rue-anemone</name>
    <name type="synonym">Anemone thalictroides</name>
    <dbReference type="NCBI Taxonomy" id="46969"/>
    <lineage>
        <taxon>Eukaryota</taxon>
        <taxon>Viridiplantae</taxon>
        <taxon>Streptophyta</taxon>
        <taxon>Embryophyta</taxon>
        <taxon>Tracheophyta</taxon>
        <taxon>Spermatophyta</taxon>
        <taxon>Magnoliopsida</taxon>
        <taxon>Ranunculales</taxon>
        <taxon>Ranunculaceae</taxon>
        <taxon>Thalictroideae</taxon>
        <taxon>Thalictrum</taxon>
    </lineage>
</organism>
<dbReference type="PROSITE" id="PS51892">
    <property type="entry name" value="SUBTILASE"/>
    <property type="match status" value="1"/>
</dbReference>
<feature type="compositionally biased region" description="Basic and acidic residues" evidence="5">
    <location>
        <begin position="139"/>
        <end position="159"/>
    </location>
</feature>
<evidence type="ECO:0000313" key="7">
    <source>
        <dbReference type="EMBL" id="KAF5188536.1"/>
    </source>
</evidence>
<feature type="domain" description="Peptidase S8/S53" evidence="6">
    <location>
        <begin position="1"/>
        <end position="77"/>
    </location>
</feature>
<dbReference type="PANTHER" id="PTHR43806">
    <property type="entry name" value="PEPTIDASE S8"/>
    <property type="match status" value="1"/>
</dbReference>
<dbReference type="Gene3D" id="3.40.50.200">
    <property type="entry name" value="Peptidase S8/S53 domain"/>
    <property type="match status" value="1"/>
</dbReference>
<comment type="similarity">
    <text evidence="1 4">Belongs to the peptidase S8 family.</text>
</comment>
<feature type="region of interest" description="Disordered" evidence="5">
    <location>
        <begin position="100"/>
        <end position="159"/>
    </location>
</feature>
<dbReference type="GO" id="GO:0005829">
    <property type="term" value="C:cytosol"/>
    <property type="evidence" value="ECO:0007669"/>
    <property type="project" value="TreeGrafter"/>
</dbReference>
<evidence type="ECO:0000256" key="1">
    <source>
        <dbReference type="ARBA" id="ARBA00011073"/>
    </source>
</evidence>
<dbReference type="OrthoDB" id="10256524at2759"/>
<feature type="non-terminal residue" evidence="7">
    <location>
        <position position="1"/>
    </location>
</feature>
<evidence type="ECO:0000259" key="6">
    <source>
        <dbReference type="Pfam" id="PF00082"/>
    </source>
</evidence>
<proteinExistence type="inferred from homology"/>
<dbReference type="AlphaFoldDB" id="A0A7J6VTX4"/>
<protein>
    <submittedName>
        <fullName evidence="7">Tripeptidyl-peptidase</fullName>
    </submittedName>
</protein>
<evidence type="ECO:0000256" key="3">
    <source>
        <dbReference type="ARBA" id="ARBA00022825"/>
    </source>
</evidence>
<keyword evidence="2" id="KW-0645">Protease</keyword>
<dbReference type="Proteomes" id="UP000554482">
    <property type="component" value="Unassembled WGS sequence"/>
</dbReference>
<dbReference type="GO" id="GO:0006508">
    <property type="term" value="P:proteolysis"/>
    <property type="evidence" value="ECO:0007669"/>
    <property type="project" value="UniProtKB-KW"/>
</dbReference>
<evidence type="ECO:0000256" key="5">
    <source>
        <dbReference type="SAM" id="MobiDB-lite"/>
    </source>
</evidence>
<dbReference type="InterPro" id="IPR036852">
    <property type="entry name" value="Peptidase_S8/S53_dom_sf"/>
</dbReference>
<keyword evidence="3" id="KW-0378">Hydrolase</keyword>
<dbReference type="GO" id="GO:0004252">
    <property type="term" value="F:serine-type endopeptidase activity"/>
    <property type="evidence" value="ECO:0007669"/>
    <property type="project" value="InterPro"/>
</dbReference>
<keyword evidence="3" id="KW-0720">Serine protease</keyword>
<dbReference type="PANTHER" id="PTHR43806:SF14">
    <property type="entry name" value="TRIPEPTIDYL-PEPTIDASE 2"/>
    <property type="match status" value="1"/>
</dbReference>
<keyword evidence="8" id="KW-1185">Reference proteome</keyword>
<sequence length="159" mass="16928">SSRGPIADGDLSVLVSATGGAVAPVPIWTFQRRMLMNGTSMASPSACRGVALLISRMKAEGIPVSPYSVKEALENTTAVVGGLPENELSTGQELMQSIEKLRKSSSASEAVSKSKEVVTNMNEDNDRSSTDDASDMAMDEPKSMLDSKSEIMPMEEKQK</sequence>
<evidence type="ECO:0000256" key="4">
    <source>
        <dbReference type="PROSITE-ProRule" id="PRU01240"/>
    </source>
</evidence>
<name>A0A7J6VTX4_THATH</name>